<evidence type="ECO:0000313" key="4">
    <source>
        <dbReference type="Proteomes" id="UP000054843"/>
    </source>
</evidence>
<sequence length="587" mass="66871">MSSAYMFFFTFSAAFPNSTCIEFAWWSSTAIAKKGEQFNPNVTRLKRKIRGSATKISLHLCLLGSDVFAETYSKYPLGKIKAKIDARPLTFVGDDVKDADVLTPFHFLIGRPFVDIPMTPAPTVEENKLSLNRKWRSEYITTFVNRAKWLTKRQEPKEGDIVLVKEDSVKRDNWPLGRITIVIPGRDGLSRTVQVKTAKGIFTRPVAKLYLLEPADTEMKGETTKKIEELAKKLDRAKRRVNNLTMTIQHRCAENAEIERIEVMVAEMDKIFSDADALEGSYEELLNEDDLATKIEEWDTLHYAVMDARATFHTYKQKTMKQPVTETTEKKTTSGEGKEPCNLRIPKWQLTPFDGDIMQFGAFWDQFQASVHARTDLNDIEKFICLRSNLKGPALDVISGFSITATNYPEAVKTLRERFDRPDLIIQHHIVQIAEMKKVTELSPSGIRRQYDNIMLHLRALKAMGKDFISGQLTSTDILLALCQKIMPFEVNKKWEELIESNRNMSTTPESFLEFVRKQIDIEEKVTFTKGIKTTSVEKYSTTLNGNRSKGTPELLCWLFLPVVPFGVYGAAPDDLIRVRAAPTRPA</sequence>
<feature type="domain" description="DUF5641" evidence="2">
    <location>
        <begin position="132"/>
        <end position="212"/>
    </location>
</feature>
<dbReference type="PANTHER" id="PTHR47331:SF1">
    <property type="entry name" value="GAG-LIKE PROTEIN"/>
    <property type="match status" value="1"/>
</dbReference>
<dbReference type="InterPro" id="IPR040676">
    <property type="entry name" value="DUF5641"/>
</dbReference>
<keyword evidence="1" id="KW-0175">Coiled coil</keyword>
<protein>
    <recommendedName>
        <fullName evidence="2">DUF5641 domain-containing protein</fullName>
    </recommendedName>
</protein>
<comment type="caution">
    <text evidence="3">The sequence shown here is derived from an EMBL/GenBank/DDBJ whole genome shotgun (WGS) entry which is preliminary data.</text>
</comment>
<dbReference type="EMBL" id="JYDO01000252">
    <property type="protein sequence ID" value="KRZ66292.1"/>
    <property type="molecule type" value="Genomic_DNA"/>
</dbReference>
<dbReference type="PANTHER" id="PTHR47331">
    <property type="entry name" value="PHD-TYPE DOMAIN-CONTAINING PROTEIN"/>
    <property type="match status" value="1"/>
</dbReference>
<evidence type="ECO:0000256" key="1">
    <source>
        <dbReference type="SAM" id="Coils"/>
    </source>
</evidence>
<dbReference type="Pfam" id="PF18701">
    <property type="entry name" value="DUF5641"/>
    <property type="match status" value="1"/>
</dbReference>
<dbReference type="STRING" id="268474.A0A0V1M328"/>
<organism evidence="3 4">
    <name type="scientific">Trichinella papuae</name>
    <dbReference type="NCBI Taxonomy" id="268474"/>
    <lineage>
        <taxon>Eukaryota</taxon>
        <taxon>Metazoa</taxon>
        <taxon>Ecdysozoa</taxon>
        <taxon>Nematoda</taxon>
        <taxon>Enoplea</taxon>
        <taxon>Dorylaimia</taxon>
        <taxon>Trichinellida</taxon>
        <taxon>Trichinellidae</taxon>
        <taxon>Trichinella</taxon>
    </lineage>
</organism>
<accession>A0A0V1M328</accession>
<name>A0A0V1M328_9BILA</name>
<dbReference type="InterPro" id="IPR005312">
    <property type="entry name" value="DUF1759"/>
</dbReference>
<evidence type="ECO:0000259" key="2">
    <source>
        <dbReference type="Pfam" id="PF18701"/>
    </source>
</evidence>
<feature type="coiled-coil region" evidence="1">
    <location>
        <begin position="220"/>
        <end position="247"/>
    </location>
</feature>
<reference evidence="3 4" key="1">
    <citation type="submission" date="2015-01" db="EMBL/GenBank/DDBJ databases">
        <title>Evolution of Trichinella species and genotypes.</title>
        <authorList>
            <person name="Korhonen P.K."/>
            <person name="Edoardo P."/>
            <person name="Giuseppe L.R."/>
            <person name="Gasser R.B."/>
        </authorList>
    </citation>
    <scope>NUCLEOTIDE SEQUENCE [LARGE SCALE GENOMIC DNA]</scope>
    <source>
        <strain evidence="3">ISS1980</strain>
    </source>
</reference>
<proteinExistence type="predicted"/>
<dbReference type="AlphaFoldDB" id="A0A0V1M328"/>
<evidence type="ECO:0000313" key="3">
    <source>
        <dbReference type="EMBL" id="KRZ66292.1"/>
    </source>
</evidence>
<dbReference type="Proteomes" id="UP000054843">
    <property type="component" value="Unassembled WGS sequence"/>
</dbReference>
<dbReference type="Pfam" id="PF03564">
    <property type="entry name" value="DUF1759"/>
    <property type="match status" value="1"/>
</dbReference>
<keyword evidence="4" id="KW-1185">Reference proteome</keyword>
<gene>
    <name evidence="3" type="ORF">T10_1214</name>
</gene>